<dbReference type="PANTHER" id="PTHR13817:SF166">
    <property type="entry name" value="NEURONAL IGCAM-RELATED"/>
    <property type="match status" value="1"/>
</dbReference>
<sequence>MNINMKKIWNWLNVIVFVVLGACSSDDRDNSVFKPEFDNGEIEHNNVGRSEVVLRGRIVIPDGLGSFECGFMYSTASTVPTKDAIRVSATPDTGGLCEVALTNLEPDTKYYYCMYASNGSAIIRSAPIKEFRTLSNSAPELEEPLAIGIGENSLTIECKIKDSGSSKLQQFGIAYKVKGEVGEPTRKATSKFKDGTNDTFEITIEGLSAETTYEIYAYAINTKDEGKSSVIYQATSSQEAARLTTQEISEVGANWVTLMAVIEDPGKGEMIEKGFYLSEKNSPDKETTYKVEEKSDDNIYSYKVSGLVPNTTYSVRAYAKNRVGSEVTKLAFGGRKEFTTQSLKAPVVSEPTYDMDVDKMTLTVSARIMDTGNGTISRAGFYYSTTHQTPDQEDTHLEGKVEGDVFTAVIKELAKNQVYYIRPFAVNDAEQIGFGEVLKVTSVPVSVPALGEITSSTQGKEMKLSSKVTDAGGGTVSERGFYWSTASVSGYPETDIPKMNKVVAEGTDATFSALVKDIKANTVYYVYAYAVNEGGKGYSYYYSFEPTKAVVPVAGKLSYTWDKATPDVLTLSSSVVSAGNVEISEKGFYWGTGWNDDINSMTKVPGTDTENGFTASITIKPNTVYHLRAYVVNSGNMTGYSDTETFGGDQWVINDPVLSQVTTSVVNGIMTLKAKVTNTGYGSLARKGFYYSTTGEPSASSVFLEGTGGDDGFTATIQLEVGVTYRVRAFAQSQFMDNGCFGSVTELTPWMKPTLRNDINFSSTGSSITASTYINNNGTNAVGESGKGTISDQGFCYSTSSQEPVVTTESNAEGGSVTAAAGNEIKTTISGLKLGTTYYIRAYAKNEHGLSYGPVKQYSTKRAPEPGDIDNPSKN</sequence>
<dbReference type="Proteomes" id="UP000006731">
    <property type="component" value="Chromosome"/>
</dbReference>
<evidence type="ECO:0000256" key="1">
    <source>
        <dbReference type="ARBA" id="ARBA00022737"/>
    </source>
</evidence>
<dbReference type="PROSITE" id="PS51257">
    <property type="entry name" value="PROKAR_LIPOPROTEIN"/>
    <property type="match status" value="1"/>
</dbReference>
<protein>
    <recommendedName>
        <fullName evidence="3">Fibronectin type-III domain-containing protein</fullName>
    </recommendedName>
</protein>
<dbReference type="KEGG" id="bfs:BF9343_3988"/>
<keyword evidence="5" id="KW-1185">Reference proteome</keyword>
<dbReference type="InterPro" id="IPR050964">
    <property type="entry name" value="Striated_Muscle_Regulatory"/>
</dbReference>
<evidence type="ECO:0000256" key="2">
    <source>
        <dbReference type="SAM" id="MobiDB-lite"/>
    </source>
</evidence>
<dbReference type="eggNOG" id="COG3656">
    <property type="taxonomic scope" value="Bacteria"/>
</dbReference>
<dbReference type="InterPro" id="IPR003961">
    <property type="entry name" value="FN3_dom"/>
</dbReference>
<dbReference type="SUPFAM" id="SSF49265">
    <property type="entry name" value="Fibronectin type III"/>
    <property type="match status" value="3"/>
</dbReference>
<feature type="domain" description="Fibronectin type-III" evidence="3">
    <location>
        <begin position="242"/>
        <end position="343"/>
    </location>
</feature>
<dbReference type="PANTHER" id="PTHR13817">
    <property type="entry name" value="TITIN"/>
    <property type="match status" value="1"/>
</dbReference>
<dbReference type="PROSITE" id="PS50853">
    <property type="entry name" value="FN3"/>
    <property type="match status" value="2"/>
</dbReference>
<name>Q5L828_BACFN</name>
<organism evidence="4 5">
    <name type="scientific">Bacteroides fragilis (strain ATCC 25285 / DSM 2151 / CCUG 4856 / JCM 11019 / LMG 10263 / NCTC 9343 / Onslow / VPI 2553 / EN-2)</name>
    <dbReference type="NCBI Taxonomy" id="272559"/>
    <lineage>
        <taxon>Bacteria</taxon>
        <taxon>Pseudomonadati</taxon>
        <taxon>Bacteroidota</taxon>
        <taxon>Bacteroidia</taxon>
        <taxon>Bacteroidales</taxon>
        <taxon>Bacteroidaceae</taxon>
        <taxon>Bacteroides</taxon>
    </lineage>
</organism>
<gene>
    <name evidence="4" type="ORF">BF9343_3988</name>
</gene>
<dbReference type="InterPro" id="IPR013783">
    <property type="entry name" value="Ig-like_fold"/>
</dbReference>
<dbReference type="InterPro" id="IPR036116">
    <property type="entry name" value="FN3_sf"/>
</dbReference>
<dbReference type="CDD" id="cd00063">
    <property type="entry name" value="FN3"/>
    <property type="match status" value="1"/>
</dbReference>
<dbReference type="PaxDb" id="272559-BF9343_3988"/>
<dbReference type="Gene3D" id="2.60.40.10">
    <property type="entry name" value="Immunoglobulins"/>
    <property type="match status" value="2"/>
</dbReference>
<feature type="domain" description="Fibronectin type-III" evidence="3">
    <location>
        <begin position="138"/>
        <end position="240"/>
    </location>
</feature>
<reference evidence="4 5" key="1">
    <citation type="journal article" date="2005" name="Science">
        <title>Extensive DNA inversions in the B. fragilis genome control variable gene expression.</title>
        <authorList>
            <person name="Cerdeno-Tarraga A.M."/>
            <person name="Patrick S."/>
            <person name="Crosmann L."/>
            <person name="Blakely G."/>
            <person name="Abratt V."/>
            <person name="Lennard N."/>
            <person name="Duerden B."/>
            <person name="Poxton I."/>
            <person name="Harris B."/>
            <person name="Quail M.A."/>
            <person name="Barron A."/>
            <person name="Clarck L."/>
            <person name="Corton C."/>
            <person name="Doggett J."/>
            <person name="Holden M.T.G."/>
            <person name="Larke N."/>
            <person name="Line A."/>
            <person name="Lord A."/>
            <person name="Norbertczak H."/>
            <person name="Ormond D."/>
            <person name="Price C."/>
            <person name="Rabbinowitsch E."/>
            <person name="Woodward J."/>
            <person name="Barrel B.G."/>
            <person name="Parkhill J."/>
        </authorList>
    </citation>
    <scope>NUCLEOTIDE SEQUENCE [LARGE SCALE GENOMIC DNA]</scope>
    <source>
        <strain evidence="5">ATCC 25285 / DSM 2151 / CCUG 4856 / JCM 11019 / LMG 10263 / NCTC 9343 / Onslow / VPI 2553 / EN-2</strain>
    </source>
</reference>
<accession>Q5L828</accession>
<dbReference type="SMART" id="SM00060">
    <property type="entry name" value="FN3"/>
    <property type="match status" value="4"/>
</dbReference>
<feature type="region of interest" description="Disordered" evidence="2">
    <location>
        <begin position="851"/>
        <end position="875"/>
    </location>
</feature>
<evidence type="ECO:0000313" key="5">
    <source>
        <dbReference type="Proteomes" id="UP000006731"/>
    </source>
</evidence>
<evidence type="ECO:0000259" key="3">
    <source>
        <dbReference type="PROSITE" id="PS50853"/>
    </source>
</evidence>
<evidence type="ECO:0000313" key="4">
    <source>
        <dbReference type="EMBL" id="CAH09769.1"/>
    </source>
</evidence>
<dbReference type="EMBL" id="CR626927">
    <property type="protein sequence ID" value="CAH09769.1"/>
    <property type="molecule type" value="Genomic_DNA"/>
</dbReference>
<proteinExistence type="predicted"/>
<dbReference type="AlphaFoldDB" id="Q5L828"/>
<dbReference type="HOGENOM" id="CLU_020009_0_0_10"/>
<keyword evidence="1" id="KW-0677">Repeat</keyword>